<accession>A0A1Y2HNA5</accession>
<evidence type="ECO:0000313" key="1">
    <source>
        <dbReference type="EMBL" id="ORZ35454.1"/>
    </source>
</evidence>
<dbReference type="SUPFAM" id="SSF140860">
    <property type="entry name" value="Pseudo ankyrin repeat-like"/>
    <property type="match status" value="1"/>
</dbReference>
<sequence length="464" mass="52719">MHMHETVARYNELPMLNCNGALVLAVQAKLYHWIDLLGISPAVVEYWPASSAACKAGDVDVLAWMQTKGYLVGSRHQLLDCATHSGQVQVLDWIHAHIDSTVADCTNRPFWPECDPYLGACMSASVDVLNWLQKNTDIVLQYSHLSNYFKSASGGNIKVLDWLMQHVDFTWIHEDLCQIALKLALPTATRNACLPVLKWWRKTLVGRELIDSEMPGEGIPTNMFDSACRTGDLEIVNWWFKDSDPLIKYYTTRDLGLEVCKGWWASETDPAEILEVLYRHDEIDDIEYCIHVASLTGNLRALEWFLPNSSTSHDMASFMEALTRANHGASLLWWKAKVLREIGEVSQPSVTINHEYKNPIHAHIIKSMRISAQLQHPVEACRDGNLSMLMYYQSEDRRYFQKLSEEEVETCLMHASMGDHVHVLQWWRTKSGVKITSCVCASLRSQGSPAAQRWWATSGLCSHL</sequence>
<proteinExistence type="predicted"/>
<organism evidence="1 2">
    <name type="scientific">Catenaria anguillulae PL171</name>
    <dbReference type="NCBI Taxonomy" id="765915"/>
    <lineage>
        <taxon>Eukaryota</taxon>
        <taxon>Fungi</taxon>
        <taxon>Fungi incertae sedis</taxon>
        <taxon>Blastocladiomycota</taxon>
        <taxon>Blastocladiomycetes</taxon>
        <taxon>Blastocladiales</taxon>
        <taxon>Catenariaceae</taxon>
        <taxon>Catenaria</taxon>
    </lineage>
</organism>
<dbReference type="PANTHER" id="PTHR46586">
    <property type="entry name" value="ANKYRIN REPEAT-CONTAINING PROTEIN"/>
    <property type="match status" value="1"/>
</dbReference>
<dbReference type="PANTHER" id="PTHR46586:SF3">
    <property type="entry name" value="ANKYRIN REPEAT-CONTAINING PROTEIN"/>
    <property type="match status" value="1"/>
</dbReference>
<dbReference type="EMBL" id="MCFL01000022">
    <property type="protein sequence ID" value="ORZ35454.1"/>
    <property type="molecule type" value="Genomic_DNA"/>
</dbReference>
<evidence type="ECO:0008006" key="3">
    <source>
        <dbReference type="Google" id="ProtNLM"/>
    </source>
</evidence>
<keyword evidence="2" id="KW-1185">Reference proteome</keyword>
<evidence type="ECO:0000313" key="2">
    <source>
        <dbReference type="Proteomes" id="UP000193411"/>
    </source>
</evidence>
<gene>
    <name evidence="1" type="ORF">BCR44DRAFT_1434260</name>
</gene>
<dbReference type="Proteomes" id="UP000193411">
    <property type="component" value="Unassembled WGS sequence"/>
</dbReference>
<reference evidence="1 2" key="1">
    <citation type="submission" date="2016-07" db="EMBL/GenBank/DDBJ databases">
        <title>Pervasive Adenine N6-methylation of Active Genes in Fungi.</title>
        <authorList>
            <consortium name="DOE Joint Genome Institute"/>
            <person name="Mondo S.J."/>
            <person name="Dannebaum R.O."/>
            <person name="Kuo R.C."/>
            <person name="Labutti K."/>
            <person name="Haridas S."/>
            <person name="Kuo A."/>
            <person name="Salamov A."/>
            <person name="Ahrendt S.R."/>
            <person name="Lipzen A."/>
            <person name="Sullivan W."/>
            <person name="Andreopoulos W.B."/>
            <person name="Clum A."/>
            <person name="Lindquist E."/>
            <person name="Daum C."/>
            <person name="Ramamoorthy G.K."/>
            <person name="Gryganskyi A."/>
            <person name="Culley D."/>
            <person name="Magnuson J.K."/>
            <person name="James T.Y."/>
            <person name="O'Malley M.A."/>
            <person name="Stajich J.E."/>
            <person name="Spatafora J.W."/>
            <person name="Visel A."/>
            <person name="Grigoriev I.V."/>
        </authorList>
    </citation>
    <scope>NUCLEOTIDE SEQUENCE [LARGE SCALE GENOMIC DNA]</scope>
    <source>
        <strain evidence="1 2">PL171</strain>
    </source>
</reference>
<name>A0A1Y2HNA5_9FUNG</name>
<comment type="caution">
    <text evidence="1">The sequence shown here is derived from an EMBL/GenBank/DDBJ whole genome shotgun (WGS) entry which is preliminary data.</text>
</comment>
<dbReference type="AlphaFoldDB" id="A0A1Y2HNA5"/>
<dbReference type="InterPro" id="IPR052050">
    <property type="entry name" value="SecEffector_AnkRepeat"/>
</dbReference>
<protein>
    <recommendedName>
        <fullName evidence="3">Ankyrin repeat-containing domain protein</fullName>
    </recommendedName>
</protein>